<keyword evidence="3" id="KW-0472">Membrane</keyword>
<reference evidence="5" key="1">
    <citation type="journal article" date="2020" name="Nature">
        <title>Giant virus diversity and host interactions through global metagenomics.</title>
        <authorList>
            <person name="Schulz F."/>
            <person name="Roux S."/>
            <person name="Paez-Espino D."/>
            <person name="Jungbluth S."/>
            <person name="Walsh D.A."/>
            <person name="Denef V.J."/>
            <person name="McMahon K.D."/>
            <person name="Konstantinidis K.T."/>
            <person name="Eloe-Fadrosh E.A."/>
            <person name="Kyrpides N.C."/>
            <person name="Woyke T."/>
        </authorList>
    </citation>
    <scope>NUCLEOTIDE SEQUENCE</scope>
    <source>
        <strain evidence="5">GVMAG-M-3300009422-16</strain>
    </source>
</reference>
<evidence type="ECO:0000256" key="1">
    <source>
        <dbReference type="ARBA" id="ARBA00023157"/>
    </source>
</evidence>
<keyword evidence="1" id="KW-1015">Disulfide bond</keyword>
<evidence type="ECO:0000313" key="5">
    <source>
        <dbReference type="EMBL" id="QHS86706.1"/>
    </source>
</evidence>
<feature type="compositionally biased region" description="Pro residues" evidence="2">
    <location>
        <begin position="97"/>
        <end position="109"/>
    </location>
</feature>
<dbReference type="Pfam" id="PF00193">
    <property type="entry name" value="Xlink"/>
    <property type="match status" value="1"/>
</dbReference>
<dbReference type="GO" id="GO:0005540">
    <property type="term" value="F:hyaluronic acid binding"/>
    <property type="evidence" value="ECO:0007669"/>
    <property type="project" value="InterPro"/>
</dbReference>
<organism evidence="5">
    <name type="scientific">viral metagenome</name>
    <dbReference type="NCBI Taxonomy" id="1070528"/>
    <lineage>
        <taxon>unclassified sequences</taxon>
        <taxon>metagenomes</taxon>
        <taxon>organismal metagenomes</taxon>
    </lineage>
</organism>
<dbReference type="InterPro" id="IPR016187">
    <property type="entry name" value="CTDL_fold"/>
</dbReference>
<dbReference type="GO" id="GO:0007155">
    <property type="term" value="P:cell adhesion"/>
    <property type="evidence" value="ECO:0007669"/>
    <property type="project" value="InterPro"/>
</dbReference>
<evidence type="ECO:0000256" key="2">
    <source>
        <dbReference type="SAM" id="MobiDB-lite"/>
    </source>
</evidence>
<dbReference type="Gene3D" id="3.10.100.10">
    <property type="entry name" value="Mannose-Binding Protein A, subunit A"/>
    <property type="match status" value="1"/>
</dbReference>
<accession>A0A6C0B3S5</accession>
<dbReference type="InterPro" id="IPR000538">
    <property type="entry name" value="Link_dom"/>
</dbReference>
<feature type="transmembrane region" description="Helical" evidence="3">
    <location>
        <begin position="16"/>
        <end position="34"/>
    </location>
</feature>
<keyword evidence="3" id="KW-0812">Transmembrane</keyword>
<sequence>MYPTPTPESVISSSNTPVIIIGLMLLLILFLLYFKIYLDNNIVNGVTLNIQDTIKNIFRIGNKNQVKPPRNKPTKPSGKVKPKCKSKIKPKSKCKPPAVPKPRPPPPRRPQNTGVDEVFNIDNNDFTYDEAHLLCKSLDSKLATYDQLLKAHKKGANWCNYGWSANGLALYPIQNKYWKRLQKTKTNKDRCGKPGINGGFFPDKNLKFGVNCYGSKPKPDASKIAYPDKKCNVDQALVDKYKKLIKKGLIDVRPFNKRKWSKYSERHSQYILTPKGGEDLIM</sequence>
<dbReference type="InterPro" id="IPR016186">
    <property type="entry name" value="C-type_lectin-like/link_sf"/>
</dbReference>
<name>A0A6C0B3S5_9ZZZZ</name>
<feature type="compositionally biased region" description="Basic residues" evidence="2">
    <location>
        <begin position="69"/>
        <end position="94"/>
    </location>
</feature>
<dbReference type="AlphaFoldDB" id="A0A6C0B3S5"/>
<feature type="region of interest" description="Disordered" evidence="2">
    <location>
        <begin position="63"/>
        <end position="115"/>
    </location>
</feature>
<evidence type="ECO:0000256" key="3">
    <source>
        <dbReference type="SAM" id="Phobius"/>
    </source>
</evidence>
<evidence type="ECO:0000259" key="4">
    <source>
        <dbReference type="PROSITE" id="PS50963"/>
    </source>
</evidence>
<dbReference type="SMART" id="SM00445">
    <property type="entry name" value="LINK"/>
    <property type="match status" value="1"/>
</dbReference>
<dbReference type="EMBL" id="MN739060">
    <property type="protein sequence ID" value="QHS86706.1"/>
    <property type="molecule type" value="Genomic_DNA"/>
</dbReference>
<dbReference type="SUPFAM" id="SSF56436">
    <property type="entry name" value="C-type lectin-like"/>
    <property type="match status" value="1"/>
</dbReference>
<keyword evidence="3" id="KW-1133">Transmembrane helix</keyword>
<feature type="domain" description="Link" evidence="4">
    <location>
        <begin position="114"/>
        <end position="214"/>
    </location>
</feature>
<proteinExistence type="predicted"/>
<dbReference type="PROSITE" id="PS50963">
    <property type="entry name" value="LINK_2"/>
    <property type="match status" value="1"/>
</dbReference>
<protein>
    <recommendedName>
        <fullName evidence="4">Link domain-containing protein</fullName>
    </recommendedName>
</protein>